<dbReference type="SUPFAM" id="SSF53756">
    <property type="entry name" value="UDP-Glycosyltransferase/glycogen phosphorylase"/>
    <property type="match status" value="1"/>
</dbReference>
<evidence type="ECO:0000313" key="2">
    <source>
        <dbReference type="Proteomes" id="UP000290287"/>
    </source>
</evidence>
<keyword evidence="2" id="KW-1185">Reference proteome</keyword>
<reference evidence="1 2" key="1">
    <citation type="submission" date="2017-10" db="EMBL/GenBank/DDBJ databases">
        <title>Nyctiphanis sp. nov., isolated from the stomach of the euphausiid Nyctiphanes simplex (Hansen, 1911) in the Gulf of California.</title>
        <authorList>
            <person name="Gomez-Gil B."/>
            <person name="Aguilar-Mendez M."/>
            <person name="Lopez-Cortes A."/>
            <person name="Gomez-Gutierrez J."/>
            <person name="Roque A."/>
            <person name="Lang E."/>
            <person name="Gonzalez-Castillo A."/>
        </authorList>
    </citation>
    <scope>NUCLEOTIDE SEQUENCE [LARGE SCALE GENOMIC DNA]</scope>
    <source>
        <strain evidence="1 2">CAIM 600</strain>
    </source>
</reference>
<dbReference type="RefSeq" id="WP_129122144.1">
    <property type="nucleotide sequence ID" value="NZ_PEIB01000010.1"/>
</dbReference>
<dbReference type="Proteomes" id="UP000290287">
    <property type="component" value="Unassembled WGS sequence"/>
</dbReference>
<dbReference type="InterPro" id="IPR005262">
    <property type="entry name" value="MJ1255-like"/>
</dbReference>
<sequence>MKILYGVQGTGNGHISRARAMAKAFKDMPEVDVDFLFSGRPPEKYFDMDVFGDYQTRTGLSFVSHAGKVSIARTAIYNKPWKLLKEIRELDVSSYDLVISDFEPVTAWAAKKQNVPSLAVSHQAAFSFDVPKRGEGFLDTQIMRFFAPTEHKIGLHWYHFDHPILPPIVDLSHDAIPQEEDFILVYLPFEDLNEVVKLLKQFDTEFICFHPDAKTQAVHNNVTVRPQCKEGFHDALLRCKGVMANGGFELPSEALTIGKKLLLKPLTGQFEQQSNVATLEMLGMATCMEELNANTIHQWLDAPKAQAIDYPDVAPAIAKWLVSGDLNELPALQKELWQQVVFPEHVTDLLSDFRDWSQVRSSSFLTSRRERKSTSDAQPDKATQ</sequence>
<gene>
    <name evidence="1" type="ORF">CS022_09945</name>
</gene>
<dbReference type="Pfam" id="PF13528">
    <property type="entry name" value="Glyco_trans_1_3"/>
    <property type="match status" value="1"/>
</dbReference>
<keyword evidence="1" id="KW-0808">Transferase</keyword>
<organism evidence="1 2">
    <name type="scientific">Veronia nyctiphanis</name>
    <dbReference type="NCBI Taxonomy" id="1278244"/>
    <lineage>
        <taxon>Bacteria</taxon>
        <taxon>Pseudomonadati</taxon>
        <taxon>Pseudomonadota</taxon>
        <taxon>Gammaproteobacteria</taxon>
        <taxon>Vibrionales</taxon>
        <taxon>Vibrionaceae</taxon>
        <taxon>Veronia</taxon>
    </lineage>
</organism>
<evidence type="ECO:0000313" key="1">
    <source>
        <dbReference type="EMBL" id="RXJ73307.1"/>
    </source>
</evidence>
<protein>
    <submittedName>
        <fullName evidence="1">Glycosyltransferase</fullName>
    </submittedName>
</protein>
<name>A0A4Q0YQC8_9GAMM</name>
<comment type="caution">
    <text evidence="1">The sequence shown here is derived from an EMBL/GenBank/DDBJ whole genome shotgun (WGS) entry which is preliminary data.</text>
</comment>
<dbReference type="OrthoDB" id="9793805at2"/>
<proteinExistence type="predicted"/>
<dbReference type="NCBIfam" id="TIGR00661">
    <property type="entry name" value="MJ1255"/>
    <property type="match status" value="1"/>
</dbReference>
<dbReference type="AlphaFoldDB" id="A0A4Q0YQC8"/>
<dbReference type="GO" id="GO:0016740">
    <property type="term" value="F:transferase activity"/>
    <property type="evidence" value="ECO:0007669"/>
    <property type="project" value="UniProtKB-KW"/>
</dbReference>
<dbReference type="EMBL" id="PEIB01000010">
    <property type="protein sequence ID" value="RXJ73307.1"/>
    <property type="molecule type" value="Genomic_DNA"/>
</dbReference>
<accession>A0A4Q0YQC8</accession>
<dbReference type="Gene3D" id="3.40.50.2000">
    <property type="entry name" value="Glycogen Phosphorylase B"/>
    <property type="match status" value="1"/>
</dbReference>